<dbReference type="InterPro" id="IPR036444">
    <property type="entry name" value="PLipase_A2_dom_sf"/>
</dbReference>
<organism evidence="1 2">
    <name type="scientific">Meloidogyne graminicola</name>
    <dbReference type="NCBI Taxonomy" id="189291"/>
    <lineage>
        <taxon>Eukaryota</taxon>
        <taxon>Metazoa</taxon>
        <taxon>Ecdysozoa</taxon>
        <taxon>Nematoda</taxon>
        <taxon>Chromadorea</taxon>
        <taxon>Rhabditida</taxon>
        <taxon>Tylenchina</taxon>
        <taxon>Tylenchomorpha</taxon>
        <taxon>Tylenchoidea</taxon>
        <taxon>Meloidogynidae</taxon>
        <taxon>Meloidogyninae</taxon>
        <taxon>Meloidogyne</taxon>
    </lineage>
</organism>
<dbReference type="GO" id="GO:0050482">
    <property type="term" value="P:arachidonate secretion"/>
    <property type="evidence" value="ECO:0007669"/>
    <property type="project" value="InterPro"/>
</dbReference>
<gene>
    <name evidence="1" type="ORF">Mgra_00007601</name>
</gene>
<accession>A0A8S9ZIC8</accession>
<keyword evidence="2" id="KW-1185">Reference proteome</keyword>
<protein>
    <submittedName>
        <fullName evidence="1">Uncharacterized protein</fullName>
    </submittedName>
</protein>
<proteinExistence type="predicted"/>
<sequence>MSKIILKISLKDFLYFIICWDKQNSPNKKCKEIIKKMLKLLTNDTNNYKTILALKWDMLLGYNESIITKPLINERFIFWKQIKLLSKCPLERNPVDYNNYETSFIVVKIILELCCLWHKECYSVSKLEKNCPNNISNIFTNSIQNGKNYNFKCAEDENFNFLLLNITNIKNCRQLNNTKCQMKLCYCDMFLISCLSQFEKPNKPMPCLEIFIKTIDSSLANIFLSLQYYKEKFIKKFKNIQELVIESNINNKINFNEFLASSRILNKFATQLIKSIDEANKAVKKIENVYIAIDGSYLVKNAIDETNKIYEEFDKIFDFVILKYKPI</sequence>
<dbReference type="GO" id="GO:0004623">
    <property type="term" value="F:phospholipase A2 activity"/>
    <property type="evidence" value="ECO:0007669"/>
    <property type="project" value="InterPro"/>
</dbReference>
<dbReference type="Gene3D" id="1.20.90.10">
    <property type="entry name" value="Phospholipase A2 domain"/>
    <property type="match status" value="1"/>
</dbReference>
<evidence type="ECO:0000313" key="1">
    <source>
        <dbReference type="EMBL" id="KAF7633020.1"/>
    </source>
</evidence>
<dbReference type="GO" id="GO:0006644">
    <property type="term" value="P:phospholipid metabolic process"/>
    <property type="evidence" value="ECO:0007669"/>
    <property type="project" value="InterPro"/>
</dbReference>
<dbReference type="Proteomes" id="UP000605970">
    <property type="component" value="Unassembled WGS sequence"/>
</dbReference>
<evidence type="ECO:0000313" key="2">
    <source>
        <dbReference type="Proteomes" id="UP000605970"/>
    </source>
</evidence>
<name>A0A8S9ZIC8_9BILA</name>
<dbReference type="EMBL" id="JABEBT010000087">
    <property type="protein sequence ID" value="KAF7633020.1"/>
    <property type="molecule type" value="Genomic_DNA"/>
</dbReference>
<comment type="caution">
    <text evidence="1">The sequence shown here is derived from an EMBL/GenBank/DDBJ whole genome shotgun (WGS) entry which is preliminary data.</text>
</comment>
<dbReference type="AlphaFoldDB" id="A0A8S9ZIC8"/>
<reference evidence="1" key="1">
    <citation type="journal article" date="2020" name="Ecol. Evol.">
        <title>Genome structure and content of the rice root-knot nematode (Meloidogyne graminicola).</title>
        <authorList>
            <person name="Phan N.T."/>
            <person name="Danchin E.G.J."/>
            <person name="Klopp C."/>
            <person name="Perfus-Barbeoch L."/>
            <person name="Kozlowski D.K."/>
            <person name="Koutsovoulos G.D."/>
            <person name="Lopez-Roques C."/>
            <person name="Bouchez O."/>
            <person name="Zahm M."/>
            <person name="Besnard G."/>
            <person name="Bellafiore S."/>
        </authorList>
    </citation>
    <scope>NUCLEOTIDE SEQUENCE</scope>
    <source>
        <strain evidence="1">VN-18</strain>
    </source>
</reference>